<name>A0A434AV60_9BACT</name>
<organism evidence="3 4">
    <name type="scientific">Ancylomarina longa</name>
    <dbReference type="NCBI Taxonomy" id="2487017"/>
    <lineage>
        <taxon>Bacteria</taxon>
        <taxon>Pseudomonadati</taxon>
        <taxon>Bacteroidota</taxon>
        <taxon>Bacteroidia</taxon>
        <taxon>Marinilabiliales</taxon>
        <taxon>Marinifilaceae</taxon>
        <taxon>Ancylomarina</taxon>
    </lineage>
</organism>
<dbReference type="Pfam" id="PF21349">
    <property type="entry name" value="RUBY_RBDX"/>
    <property type="match status" value="1"/>
</dbReference>
<evidence type="ECO:0000313" key="3">
    <source>
        <dbReference type="EMBL" id="RUT78330.1"/>
    </source>
</evidence>
<gene>
    <name evidence="3" type="ORF">DLK05_08365</name>
</gene>
<feature type="transmembrane region" description="Helical" evidence="1">
    <location>
        <begin position="55"/>
        <end position="78"/>
    </location>
</feature>
<dbReference type="InterPro" id="IPR024934">
    <property type="entry name" value="Rubredoxin-like_dom"/>
</dbReference>
<feature type="transmembrane region" description="Helical" evidence="1">
    <location>
        <begin position="85"/>
        <end position="107"/>
    </location>
</feature>
<dbReference type="RefSeq" id="WP_127343536.1">
    <property type="nucleotide sequence ID" value="NZ_RJJX01000009.1"/>
</dbReference>
<comment type="caution">
    <text evidence="3">The sequence shown here is derived from an EMBL/GenBank/DDBJ whole genome shotgun (WGS) entry which is preliminary data.</text>
</comment>
<sequence length="191" mass="21241">MKELVRCRPCGYVMEKNKLNGVCPACGLPDKVFEAYRERVSLNRLFILNLDLHPIAIHISQSFIALIPLLLGILFLFPNYHAEELFIVVTFLITLLPFALILAFLTGMIDGITRFKSLKPPLLRNKIIYSALLLITSGVLLLASSQAKSILILLFVSIIGLVFAVILGLIGKSLLNVILPGKYPQKKAQKK</sequence>
<accession>A0A434AV60</accession>
<dbReference type="CDD" id="cd00350">
    <property type="entry name" value="rubredoxin_like"/>
    <property type="match status" value="1"/>
</dbReference>
<protein>
    <submittedName>
        <fullName evidence="3">Rubrerythrin</fullName>
    </submittedName>
</protein>
<feature type="domain" description="Rubredoxin-like" evidence="2">
    <location>
        <begin position="2"/>
        <end position="36"/>
    </location>
</feature>
<keyword evidence="4" id="KW-1185">Reference proteome</keyword>
<feature type="transmembrane region" description="Helical" evidence="1">
    <location>
        <begin position="127"/>
        <end position="143"/>
    </location>
</feature>
<reference evidence="3 4" key="1">
    <citation type="submission" date="2018-11" db="EMBL/GenBank/DDBJ databases">
        <title>Parancylomarina longa gen. nov., sp. nov., isolated from sediments of southern Okinawa.</title>
        <authorList>
            <person name="Fu T."/>
        </authorList>
    </citation>
    <scope>NUCLEOTIDE SEQUENCE [LARGE SCALE GENOMIC DNA]</scope>
    <source>
        <strain evidence="3 4">T3-2 S1-C</strain>
    </source>
</reference>
<evidence type="ECO:0000256" key="1">
    <source>
        <dbReference type="SAM" id="Phobius"/>
    </source>
</evidence>
<keyword evidence="1" id="KW-1133">Transmembrane helix</keyword>
<dbReference type="PROSITE" id="PS50903">
    <property type="entry name" value="RUBREDOXIN_LIKE"/>
    <property type="match status" value="1"/>
</dbReference>
<keyword evidence="1" id="KW-0812">Transmembrane</keyword>
<evidence type="ECO:0000313" key="4">
    <source>
        <dbReference type="Proteomes" id="UP000282985"/>
    </source>
</evidence>
<dbReference type="OrthoDB" id="9758182at2"/>
<keyword evidence="1" id="KW-0472">Membrane</keyword>
<proteinExistence type="predicted"/>
<dbReference type="InterPro" id="IPR048574">
    <property type="entry name" value="RUBY_RBDX"/>
</dbReference>
<feature type="transmembrane region" description="Helical" evidence="1">
    <location>
        <begin position="150"/>
        <end position="170"/>
    </location>
</feature>
<dbReference type="Proteomes" id="UP000282985">
    <property type="component" value="Unassembled WGS sequence"/>
</dbReference>
<dbReference type="SUPFAM" id="SSF57802">
    <property type="entry name" value="Rubredoxin-like"/>
    <property type="match status" value="1"/>
</dbReference>
<evidence type="ECO:0000259" key="2">
    <source>
        <dbReference type="PROSITE" id="PS50903"/>
    </source>
</evidence>
<dbReference type="EMBL" id="RJJX01000009">
    <property type="protein sequence ID" value="RUT78330.1"/>
    <property type="molecule type" value="Genomic_DNA"/>
</dbReference>
<dbReference type="Gene3D" id="2.20.28.10">
    <property type="match status" value="1"/>
</dbReference>
<dbReference type="GO" id="GO:0005506">
    <property type="term" value="F:iron ion binding"/>
    <property type="evidence" value="ECO:0007669"/>
    <property type="project" value="InterPro"/>
</dbReference>
<dbReference type="AlphaFoldDB" id="A0A434AV60"/>